<evidence type="ECO:0000313" key="1">
    <source>
        <dbReference type="EMBL" id="WOC11147.1"/>
    </source>
</evidence>
<gene>
    <name evidence="1" type="ORF">MP11Mi_02140</name>
</gene>
<accession>A0AA97CS65</accession>
<reference evidence="1" key="1">
    <citation type="submission" date="2023-06" db="EMBL/GenBank/DDBJ databases">
        <title>Gordonia sp. nov. and Pseudochrobactrum sp. nov., two species isolated from the burying beetle Nicrophorus vespilloides.</title>
        <authorList>
            <person name="Poehlein A."/>
            <person name="Guzman J."/>
            <person name="Daniel R."/>
            <person name="Vilcinskas A."/>
        </authorList>
    </citation>
    <scope>NUCLEOTIDE SEQUENCE</scope>
    <source>
        <strain evidence="1">MP11Mi</strain>
    </source>
</reference>
<dbReference type="AlphaFoldDB" id="A0AA97CS65"/>
<name>A0AA97CS65_9ACTN</name>
<sequence>MSNDVVSEIAAWNARAAAARAAGIELEALSQALGNAISANYLGESCDEGEALFVLLSSLVSDGTRQLMDHAWAAYQLEETANAARIQLAETDAANSSSITGSGRP</sequence>
<protein>
    <submittedName>
        <fullName evidence="1">Uncharacterized protein</fullName>
    </submittedName>
</protein>
<proteinExistence type="predicted"/>
<organism evidence="1">
    <name type="scientific">Gordonia sp. MP11Mi</name>
    <dbReference type="NCBI Taxonomy" id="3022769"/>
    <lineage>
        <taxon>Bacteria</taxon>
        <taxon>Bacillati</taxon>
        <taxon>Actinomycetota</taxon>
        <taxon>Actinomycetes</taxon>
        <taxon>Mycobacteriales</taxon>
        <taxon>Gordoniaceae</taxon>
        <taxon>Gordonia</taxon>
    </lineage>
</organism>
<dbReference type="EMBL" id="CP128986">
    <property type="protein sequence ID" value="WOC11147.1"/>
    <property type="molecule type" value="Genomic_DNA"/>
</dbReference>
<dbReference type="RefSeq" id="WP_420040480.1">
    <property type="nucleotide sequence ID" value="NZ_CP128986.1"/>
</dbReference>